<proteinExistence type="inferred from homology"/>
<evidence type="ECO:0000313" key="13">
    <source>
        <dbReference type="Proteomes" id="UP000299102"/>
    </source>
</evidence>
<dbReference type="EMBL" id="BGZK01003658">
    <property type="protein sequence ID" value="GBP03451.1"/>
    <property type="molecule type" value="Genomic_DNA"/>
</dbReference>
<evidence type="ECO:0000256" key="5">
    <source>
        <dbReference type="ARBA" id="ARBA00010343"/>
    </source>
</evidence>
<comment type="caution">
    <text evidence="12">The sequence shown here is derived from an EMBL/GenBank/DDBJ whole genome shotgun (WGS) entry which is preliminary data.</text>
</comment>
<dbReference type="Gene3D" id="1.10.20.10">
    <property type="entry name" value="Histone, subunit A"/>
    <property type="match status" value="2"/>
</dbReference>
<dbReference type="GO" id="GO:0003677">
    <property type="term" value="F:DNA binding"/>
    <property type="evidence" value="ECO:0007669"/>
    <property type="project" value="UniProtKB-KW"/>
</dbReference>
<evidence type="ECO:0000256" key="10">
    <source>
        <dbReference type="ARBA" id="ARBA00023269"/>
    </source>
</evidence>
<dbReference type="InterPro" id="IPR001951">
    <property type="entry name" value="Histone_H4"/>
</dbReference>
<evidence type="ECO:0000256" key="1">
    <source>
        <dbReference type="ARBA" id="ARBA00002001"/>
    </source>
</evidence>
<accession>A0A4C1SQW1</accession>
<dbReference type="AlphaFoldDB" id="A0A4C1SQW1"/>
<evidence type="ECO:0000256" key="8">
    <source>
        <dbReference type="ARBA" id="ARBA00023125"/>
    </source>
</evidence>
<protein>
    <recommendedName>
        <fullName evidence="6">Histone H4</fullName>
    </recommendedName>
</protein>
<dbReference type="GO" id="GO:0005634">
    <property type="term" value="C:nucleus"/>
    <property type="evidence" value="ECO:0007669"/>
    <property type="project" value="UniProtKB-SubCell"/>
</dbReference>
<dbReference type="InterPro" id="IPR009072">
    <property type="entry name" value="Histone-fold"/>
</dbReference>
<evidence type="ECO:0000256" key="9">
    <source>
        <dbReference type="ARBA" id="ARBA00023242"/>
    </source>
</evidence>
<name>A0A4C1SQW1_EUMVA</name>
<keyword evidence="10" id="KW-0544">Nucleosome core</keyword>
<feature type="region of interest" description="Disordered" evidence="11">
    <location>
        <begin position="111"/>
        <end position="151"/>
    </location>
</feature>
<reference evidence="12 13" key="1">
    <citation type="journal article" date="2019" name="Commun. Biol.">
        <title>The bagworm genome reveals a unique fibroin gene that provides high tensile strength.</title>
        <authorList>
            <person name="Kono N."/>
            <person name="Nakamura H."/>
            <person name="Ohtoshi R."/>
            <person name="Tomita M."/>
            <person name="Numata K."/>
            <person name="Arakawa K."/>
        </authorList>
    </citation>
    <scope>NUCLEOTIDE SEQUENCE [LARGE SCALE GENOMIC DNA]</scope>
</reference>
<evidence type="ECO:0000313" key="12">
    <source>
        <dbReference type="EMBL" id="GBP03451.1"/>
    </source>
</evidence>
<dbReference type="SMART" id="SM00417">
    <property type="entry name" value="H4"/>
    <property type="match status" value="1"/>
</dbReference>
<keyword evidence="7" id="KW-0158">Chromosome</keyword>
<dbReference type="GO" id="GO:0046982">
    <property type="term" value="F:protein heterodimerization activity"/>
    <property type="evidence" value="ECO:0007669"/>
    <property type="project" value="InterPro"/>
</dbReference>
<dbReference type="SUPFAM" id="SSF47113">
    <property type="entry name" value="Histone-fold"/>
    <property type="match status" value="1"/>
</dbReference>
<evidence type="ECO:0000256" key="2">
    <source>
        <dbReference type="ARBA" id="ARBA00004123"/>
    </source>
</evidence>
<organism evidence="12 13">
    <name type="scientific">Eumeta variegata</name>
    <name type="common">Bagworm moth</name>
    <name type="synonym">Eumeta japonica</name>
    <dbReference type="NCBI Taxonomy" id="151549"/>
    <lineage>
        <taxon>Eukaryota</taxon>
        <taxon>Metazoa</taxon>
        <taxon>Ecdysozoa</taxon>
        <taxon>Arthropoda</taxon>
        <taxon>Hexapoda</taxon>
        <taxon>Insecta</taxon>
        <taxon>Pterygota</taxon>
        <taxon>Neoptera</taxon>
        <taxon>Endopterygota</taxon>
        <taxon>Lepidoptera</taxon>
        <taxon>Glossata</taxon>
        <taxon>Ditrysia</taxon>
        <taxon>Tineoidea</taxon>
        <taxon>Psychidae</taxon>
        <taxon>Oiketicinae</taxon>
        <taxon>Eumeta</taxon>
    </lineage>
</organism>
<comment type="subcellular location">
    <subcellularLocation>
        <location evidence="3">Chromosome</location>
    </subcellularLocation>
    <subcellularLocation>
        <location evidence="2">Nucleus</location>
    </subcellularLocation>
</comment>
<dbReference type="STRING" id="151549.A0A4C1SQW1"/>
<dbReference type="PANTHER" id="PTHR11426">
    <property type="entry name" value="HISTONE H3"/>
    <property type="match status" value="1"/>
</dbReference>
<evidence type="ECO:0000256" key="3">
    <source>
        <dbReference type="ARBA" id="ARBA00004286"/>
    </source>
</evidence>
<keyword evidence="8" id="KW-0238">DNA-binding</keyword>
<dbReference type="GO" id="GO:0000786">
    <property type="term" value="C:nucleosome"/>
    <property type="evidence" value="ECO:0007669"/>
    <property type="project" value="UniProtKB-KW"/>
</dbReference>
<comment type="similarity">
    <text evidence="4">Belongs to the histone H4 family.</text>
</comment>
<sequence length="345" mass="38414">MTYASFAHARPDILYDLQIVQNKFCREQLTHHGTSKLYTSSGYRTSNNFQVYEGRIRRLFDIASVRVGHLCARAWTALMGFPSFPIPLAKENYKKSRRLTPQSPVTDRIARFSASTPQRSTARKSTGGKAPRKQLATKAARKSAPATGGVKTHRWAGTVALREIRRYQKSTAVDSRLAGVPGRSLRRYESVRDTRQTRHHAEGHIAVASVASAPNERLSLHARHGRGSTYITLLLCVSVSVSLSRARFPLKRTHKTALFGTLLSRQGTRKGGAKRLGKCSAITSRASQTRLSVVSLAGGVKHIRSDLRRDARVLKVFLENVIRDAVTYTEHAKGRPSPLWTSFTR</sequence>
<dbReference type="InterPro" id="IPR000164">
    <property type="entry name" value="Histone_H3/CENP-A"/>
</dbReference>
<evidence type="ECO:0000256" key="7">
    <source>
        <dbReference type="ARBA" id="ARBA00022454"/>
    </source>
</evidence>
<keyword evidence="13" id="KW-1185">Reference proteome</keyword>
<gene>
    <name evidence="12" type="ORF">EVAR_91017_1</name>
</gene>
<evidence type="ECO:0000256" key="4">
    <source>
        <dbReference type="ARBA" id="ARBA00006564"/>
    </source>
</evidence>
<evidence type="ECO:0000256" key="6">
    <source>
        <dbReference type="ARBA" id="ARBA00020836"/>
    </source>
</evidence>
<comment type="similarity">
    <text evidence="5">Belongs to the histone H3 family.</text>
</comment>
<comment type="function">
    <text evidence="1">Core component of nucleosome. Nucleosomes wrap and compact DNA into chromatin, limiting DNA accessibility to the cellular machineries which require DNA as a template. Histones thereby play a central role in transcription regulation, DNA repair, DNA replication and chromosomal stability. DNA accessibility is regulated via a complex set of post-translational modifications of histones, also called histone code, and nucleosome remodeling.</text>
</comment>
<feature type="compositionally biased region" description="Polar residues" evidence="11">
    <location>
        <begin position="113"/>
        <end position="124"/>
    </location>
</feature>
<dbReference type="PROSITE" id="PS00322">
    <property type="entry name" value="HISTONE_H3_1"/>
    <property type="match status" value="1"/>
</dbReference>
<dbReference type="GO" id="GO:0030527">
    <property type="term" value="F:structural constituent of chromatin"/>
    <property type="evidence" value="ECO:0007669"/>
    <property type="project" value="InterPro"/>
</dbReference>
<keyword evidence="9" id="KW-0539">Nucleus</keyword>
<evidence type="ECO:0000256" key="11">
    <source>
        <dbReference type="SAM" id="MobiDB-lite"/>
    </source>
</evidence>
<dbReference type="PRINTS" id="PR00622">
    <property type="entry name" value="HISTONEH3"/>
</dbReference>
<dbReference type="Proteomes" id="UP000299102">
    <property type="component" value="Unassembled WGS sequence"/>
</dbReference>